<organism evidence="1">
    <name type="scientific">Siphoviridae sp. ctVJE9</name>
    <dbReference type="NCBI Taxonomy" id="2825530"/>
    <lineage>
        <taxon>Viruses</taxon>
        <taxon>Duplodnaviria</taxon>
        <taxon>Heunggongvirae</taxon>
        <taxon>Uroviricota</taxon>
        <taxon>Caudoviricetes</taxon>
    </lineage>
</organism>
<reference evidence="1" key="1">
    <citation type="journal article" date="2021" name="Proc. Natl. Acad. Sci. U.S.A.">
        <title>A Catalog of Tens of Thousands of Viruses from Human Metagenomes Reveals Hidden Associations with Chronic Diseases.</title>
        <authorList>
            <person name="Tisza M.J."/>
            <person name="Buck C.B."/>
        </authorList>
    </citation>
    <scope>NUCLEOTIDE SEQUENCE</scope>
    <source>
        <strain evidence="1">CtVJE9</strain>
    </source>
</reference>
<proteinExistence type="predicted"/>
<accession>A0A8S5TUQ2</accession>
<protein>
    <submittedName>
        <fullName evidence="1">50S ribosomal subunit</fullName>
    </submittedName>
</protein>
<name>A0A8S5TUQ2_9CAUD</name>
<sequence length="62" mass="6974">MKKNFYIHLVCPYCHRGEALADGKAKVTLSLVCPKCGGYYTADLETMKTDKAKACRRTSKMK</sequence>
<evidence type="ECO:0000313" key="1">
    <source>
        <dbReference type="EMBL" id="DAF85912.1"/>
    </source>
</evidence>
<dbReference type="EMBL" id="BK015932">
    <property type="protein sequence ID" value="DAF85912.1"/>
    <property type="molecule type" value="Genomic_DNA"/>
</dbReference>